<dbReference type="PANTHER" id="PTHR40448:SF1">
    <property type="entry name" value="TWO-COMPONENT SENSOR HISTIDINE KINASE"/>
    <property type="match status" value="1"/>
</dbReference>
<protein>
    <submittedName>
        <fullName evidence="3">GHKL domain-containing protein</fullName>
    </submittedName>
</protein>
<keyword evidence="1" id="KW-1133">Transmembrane helix</keyword>
<gene>
    <name evidence="3" type="ORF">H8S09_01045</name>
</gene>
<feature type="transmembrane region" description="Helical" evidence="1">
    <location>
        <begin position="139"/>
        <end position="157"/>
    </location>
</feature>
<keyword evidence="1" id="KW-0472">Membrane</keyword>
<evidence type="ECO:0000259" key="2">
    <source>
        <dbReference type="Pfam" id="PF14501"/>
    </source>
</evidence>
<evidence type="ECO:0000313" key="4">
    <source>
        <dbReference type="Proteomes" id="UP000615234"/>
    </source>
</evidence>
<dbReference type="GO" id="GO:0042802">
    <property type="term" value="F:identical protein binding"/>
    <property type="evidence" value="ECO:0007669"/>
    <property type="project" value="TreeGrafter"/>
</dbReference>
<dbReference type="SUPFAM" id="SSF55874">
    <property type="entry name" value="ATPase domain of HSP90 chaperone/DNA topoisomerase II/histidine kinase"/>
    <property type="match status" value="1"/>
</dbReference>
<sequence length="413" mass="47447">MFEKRKDKVHFYWLILAFLLSDFIFWKITAPFNADVSNMVTLFRTSLTNLRTFLLSFFFVSGVIYRVLVIVSYSIIISICEELAYYIIAHFTNVTIQFDTLPEITFTSISFICDLLIILIIMVIHIIKKKKAGVKSKKYAALLILIPALSCILVLLPSFFHMNKTDPDAYLILVIFLLIINIVNYILLQSVLKAESLAQEAGQLTEQVNYQRQKYQQLGDAYKNIRGFMHDTKKHLFYIETCVNEKHYDQIIPYARETMSDLEARYCTVNTGNLVIDAFISNLMLRTVRHNIKLTTKLKIDNDLVPCDDYHMTIILGNLLDNALNACLEEHGGEININIQTVEHTFTIYITNTYHFPVGKEPPEDIENLDFIHGYGLKNVKNSAEACGGFCLINYNPGLYSVTVIIPEKKRTT</sequence>
<dbReference type="EMBL" id="JACOOX010000001">
    <property type="protein sequence ID" value="MBC5661488.1"/>
    <property type="molecule type" value="Genomic_DNA"/>
</dbReference>
<feature type="transmembrane region" description="Helical" evidence="1">
    <location>
        <begin position="104"/>
        <end position="127"/>
    </location>
</feature>
<keyword evidence="1" id="KW-0812">Transmembrane</keyword>
<dbReference type="PANTHER" id="PTHR40448">
    <property type="entry name" value="TWO-COMPONENT SENSOR HISTIDINE KINASE"/>
    <property type="match status" value="1"/>
</dbReference>
<keyword evidence="4" id="KW-1185">Reference proteome</keyword>
<proteinExistence type="predicted"/>
<evidence type="ECO:0000313" key="3">
    <source>
        <dbReference type="EMBL" id="MBC5661488.1"/>
    </source>
</evidence>
<name>A0A8I0AMN7_9FIRM</name>
<reference evidence="3 4" key="1">
    <citation type="submission" date="2020-08" db="EMBL/GenBank/DDBJ databases">
        <title>Genome public.</title>
        <authorList>
            <person name="Liu C."/>
            <person name="Sun Q."/>
        </authorList>
    </citation>
    <scope>NUCLEOTIDE SEQUENCE [LARGE SCALE GENOMIC DNA]</scope>
    <source>
        <strain evidence="3 4">NSJ-10</strain>
    </source>
</reference>
<dbReference type="Gene3D" id="3.30.565.10">
    <property type="entry name" value="Histidine kinase-like ATPase, C-terminal domain"/>
    <property type="match status" value="1"/>
</dbReference>
<dbReference type="Pfam" id="PF14501">
    <property type="entry name" value="HATPase_c_5"/>
    <property type="match status" value="1"/>
</dbReference>
<organism evidence="3 4">
    <name type="scientific">Coprococcus hominis</name>
    <name type="common">ex Liu et al. 2022</name>
    <dbReference type="NCBI Taxonomy" id="2763039"/>
    <lineage>
        <taxon>Bacteria</taxon>
        <taxon>Bacillati</taxon>
        <taxon>Bacillota</taxon>
        <taxon>Clostridia</taxon>
        <taxon>Lachnospirales</taxon>
        <taxon>Lachnospiraceae</taxon>
        <taxon>Coprococcus</taxon>
    </lineage>
</organism>
<dbReference type="InterPro" id="IPR032834">
    <property type="entry name" value="NatK-like_C"/>
</dbReference>
<feature type="transmembrane region" description="Helical" evidence="1">
    <location>
        <begin position="169"/>
        <end position="188"/>
    </location>
</feature>
<feature type="domain" description="Sensor histidine kinase NatK-like C-terminal" evidence="2">
    <location>
        <begin position="312"/>
        <end position="407"/>
    </location>
</feature>
<accession>A0A8I0AMN7</accession>
<evidence type="ECO:0000256" key="1">
    <source>
        <dbReference type="SAM" id="Phobius"/>
    </source>
</evidence>
<dbReference type="Proteomes" id="UP000615234">
    <property type="component" value="Unassembled WGS sequence"/>
</dbReference>
<dbReference type="AlphaFoldDB" id="A0A8I0AMN7"/>
<feature type="transmembrane region" description="Helical" evidence="1">
    <location>
        <begin position="12"/>
        <end position="32"/>
    </location>
</feature>
<dbReference type="InterPro" id="IPR036890">
    <property type="entry name" value="HATPase_C_sf"/>
</dbReference>
<comment type="caution">
    <text evidence="3">The sequence shown here is derived from an EMBL/GenBank/DDBJ whole genome shotgun (WGS) entry which is preliminary data.</text>
</comment>